<protein>
    <submittedName>
        <fullName evidence="1">Uncharacterized protein</fullName>
    </submittedName>
</protein>
<evidence type="ECO:0000313" key="2">
    <source>
        <dbReference type="Proteomes" id="UP001156666"/>
    </source>
</evidence>
<dbReference type="EMBL" id="BSOH01000014">
    <property type="protein sequence ID" value="GLR17749.1"/>
    <property type="molecule type" value="Genomic_DNA"/>
</dbReference>
<proteinExistence type="predicted"/>
<keyword evidence="2" id="KW-1185">Reference proteome</keyword>
<dbReference type="PROSITE" id="PS51257">
    <property type="entry name" value="PROKAR_LIPOPROTEIN"/>
    <property type="match status" value="1"/>
</dbReference>
<gene>
    <name evidence="1" type="ORF">GCM10007940_23640</name>
</gene>
<comment type="caution">
    <text evidence="1">The sequence shown here is derived from an EMBL/GenBank/DDBJ whole genome shotgun (WGS) entry which is preliminary data.</text>
</comment>
<evidence type="ECO:0000313" key="1">
    <source>
        <dbReference type="EMBL" id="GLR17749.1"/>
    </source>
</evidence>
<accession>A0AA37SQA7</accession>
<dbReference type="AlphaFoldDB" id="A0AA37SQA7"/>
<sequence>MVMKNAIVLFLLTLFLLSCSKREDRVVNCANYKTALLSFDSDLLVAEMDKLTEDLLPVPIESDELGHHQNLKTLVSKLNSSCSEVSAEIKCYACVKTLPTQSEIKVELDSLGTEVVRVIDISTPENDPLQTLGAHYL</sequence>
<reference evidence="1" key="1">
    <citation type="journal article" date="2014" name="Int. J. Syst. Evol. Microbiol.">
        <title>Complete genome sequence of Corynebacterium casei LMG S-19264T (=DSM 44701T), isolated from a smear-ripened cheese.</title>
        <authorList>
            <consortium name="US DOE Joint Genome Institute (JGI-PGF)"/>
            <person name="Walter F."/>
            <person name="Albersmeier A."/>
            <person name="Kalinowski J."/>
            <person name="Ruckert C."/>
        </authorList>
    </citation>
    <scope>NUCLEOTIDE SEQUENCE</scope>
    <source>
        <strain evidence="1">NBRC 108769</strain>
    </source>
</reference>
<reference evidence="1" key="2">
    <citation type="submission" date="2023-01" db="EMBL/GenBank/DDBJ databases">
        <title>Draft genome sequence of Portibacter lacus strain NBRC 108769.</title>
        <authorList>
            <person name="Sun Q."/>
            <person name="Mori K."/>
        </authorList>
    </citation>
    <scope>NUCLEOTIDE SEQUENCE</scope>
    <source>
        <strain evidence="1">NBRC 108769</strain>
    </source>
</reference>
<organism evidence="1 2">
    <name type="scientific">Portibacter lacus</name>
    <dbReference type="NCBI Taxonomy" id="1099794"/>
    <lineage>
        <taxon>Bacteria</taxon>
        <taxon>Pseudomonadati</taxon>
        <taxon>Bacteroidota</taxon>
        <taxon>Saprospiria</taxon>
        <taxon>Saprospirales</taxon>
        <taxon>Haliscomenobacteraceae</taxon>
        <taxon>Portibacter</taxon>
    </lineage>
</organism>
<dbReference type="Proteomes" id="UP001156666">
    <property type="component" value="Unassembled WGS sequence"/>
</dbReference>
<name>A0AA37SQA7_9BACT</name>